<evidence type="ECO:0000256" key="13">
    <source>
        <dbReference type="ARBA" id="ARBA00062790"/>
    </source>
</evidence>
<dbReference type="Pfam" id="PF00514">
    <property type="entry name" value="Arm"/>
    <property type="match status" value="2"/>
</dbReference>
<dbReference type="InterPro" id="IPR016024">
    <property type="entry name" value="ARM-type_fold"/>
</dbReference>
<reference evidence="16" key="2">
    <citation type="submission" date="2025-09" db="UniProtKB">
        <authorList>
            <consortium name="Ensembl"/>
        </authorList>
    </citation>
    <scope>IDENTIFICATION</scope>
</reference>
<evidence type="ECO:0000256" key="4">
    <source>
        <dbReference type="ARBA" id="ARBA00005462"/>
    </source>
</evidence>
<evidence type="ECO:0000313" key="17">
    <source>
        <dbReference type="Proteomes" id="UP000694403"/>
    </source>
</evidence>
<feature type="repeat" description="ARM" evidence="15">
    <location>
        <begin position="439"/>
        <end position="482"/>
    </location>
</feature>
<comment type="similarity">
    <text evidence="4">Belongs to the beta-catenin family.</text>
</comment>
<dbReference type="GO" id="GO:0072659">
    <property type="term" value="P:protein localization to plasma membrane"/>
    <property type="evidence" value="ECO:0007669"/>
    <property type="project" value="TreeGrafter"/>
</dbReference>
<evidence type="ECO:0000256" key="3">
    <source>
        <dbReference type="ARBA" id="ARBA00004496"/>
    </source>
</evidence>
<evidence type="ECO:0000256" key="14">
    <source>
        <dbReference type="ARBA" id="ARBA00069721"/>
    </source>
</evidence>
<evidence type="ECO:0000256" key="9">
    <source>
        <dbReference type="ARBA" id="ARBA00022889"/>
    </source>
</evidence>
<dbReference type="Gene3D" id="1.25.10.10">
    <property type="entry name" value="Leucine-rich Repeat Variant"/>
    <property type="match status" value="1"/>
</dbReference>
<proteinExistence type="inferred from homology"/>
<dbReference type="GO" id="GO:0005737">
    <property type="term" value="C:cytoplasm"/>
    <property type="evidence" value="ECO:0007669"/>
    <property type="project" value="UniProtKB-SubCell"/>
</dbReference>
<dbReference type="SUPFAM" id="SSF48371">
    <property type="entry name" value="ARM repeat"/>
    <property type="match status" value="1"/>
</dbReference>
<feature type="repeat" description="ARM" evidence="15">
    <location>
        <begin position="397"/>
        <end position="439"/>
    </location>
</feature>
<comment type="subunit">
    <text evidence="13">Interacts with DSC2. Interacts with JUP. Interacts with KRT5/CK5, KRT8/CK8, KRT14/CK14, KRT18/CK18 and VIM. Interacts (via N-terminus) with MARK3/C-TAK1. Interacts with DSP. Interacts with DSG1, DSG2 and DSG3. Interacts (via N-terminus) with CTNNB1. Interacts with CDH1. Interacts with the RNA polymerase III (Pol III) complex proteins POLR3A/RPC155, POLR3F/RPC39 and POLR3C/RPC82. Interacts with CTNNA3. Interacts (via N-terminus) with SCN5A/Nav1.5. Interacts with ANK3/ANKG and GJA1/CX43.</text>
</comment>
<dbReference type="PANTHER" id="PTHR10372:SF25">
    <property type="entry name" value="PLAKOPHILIN-2"/>
    <property type="match status" value="1"/>
</dbReference>
<evidence type="ECO:0000256" key="5">
    <source>
        <dbReference type="ARBA" id="ARBA00022481"/>
    </source>
</evidence>
<dbReference type="PROSITE" id="PS50176">
    <property type="entry name" value="ARM_REPEAT"/>
    <property type="match status" value="2"/>
</dbReference>
<dbReference type="GO" id="GO:0005912">
    <property type="term" value="C:adherens junction"/>
    <property type="evidence" value="ECO:0007669"/>
    <property type="project" value="TreeGrafter"/>
</dbReference>
<dbReference type="GO" id="GO:0045110">
    <property type="term" value="P:intermediate filament bundle assembly"/>
    <property type="evidence" value="ECO:0007669"/>
    <property type="project" value="TreeGrafter"/>
</dbReference>
<evidence type="ECO:0000256" key="15">
    <source>
        <dbReference type="PROSITE-ProRule" id="PRU00259"/>
    </source>
</evidence>
<dbReference type="GO" id="GO:0002934">
    <property type="term" value="P:desmosome organization"/>
    <property type="evidence" value="ECO:0007669"/>
    <property type="project" value="TreeGrafter"/>
</dbReference>
<dbReference type="Proteomes" id="UP000694403">
    <property type="component" value="Unplaced"/>
</dbReference>
<keyword evidence="12" id="KW-0539">Nucleus</keyword>
<keyword evidence="11" id="KW-0238">DNA-binding</keyword>
<keyword evidence="10" id="KW-0965">Cell junction</keyword>
<evidence type="ECO:0000256" key="2">
    <source>
        <dbReference type="ARBA" id="ARBA00004282"/>
    </source>
</evidence>
<reference evidence="16" key="1">
    <citation type="submission" date="2025-08" db="UniProtKB">
        <authorList>
            <consortium name="Ensembl"/>
        </authorList>
    </citation>
    <scope>IDENTIFICATION</scope>
</reference>
<dbReference type="PANTHER" id="PTHR10372">
    <property type="entry name" value="PLAKOPHILLIN-RELATED"/>
    <property type="match status" value="1"/>
</dbReference>
<dbReference type="InterPro" id="IPR000225">
    <property type="entry name" value="Armadillo"/>
</dbReference>
<keyword evidence="17" id="KW-1185">Reference proteome</keyword>
<evidence type="ECO:0000256" key="12">
    <source>
        <dbReference type="ARBA" id="ARBA00023242"/>
    </source>
</evidence>
<evidence type="ECO:0000256" key="1">
    <source>
        <dbReference type="ARBA" id="ARBA00004123"/>
    </source>
</evidence>
<dbReference type="GO" id="GO:0003677">
    <property type="term" value="F:DNA binding"/>
    <property type="evidence" value="ECO:0007669"/>
    <property type="project" value="UniProtKB-KW"/>
</dbReference>
<dbReference type="SMART" id="SM00185">
    <property type="entry name" value="ARM"/>
    <property type="match status" value="6"/>
</dbReference>
<dbReference type="GO" id="GO:0007507">
    <property type="term" value="P:heart development"/>
    <property type="evidence" value="ECO:0007669"/>
    <property type="project" value="TreeGrafter"/>
</dbReference>
<evidence type="ECO:0000256" key="11">
    <source>
        <dbReference type="ARBA" id="ARBA00023125"/>
    </source>
</evidence>
<evidence type="ECO:0000256" key="6">
    <source>
        <dbReference type="ARBA" id="ARBA00022490"/>
    </source>
</evidence>
<dbReference type="FunFam" id="1.25.10.10:FF:000159">
    <property type="entry name" value="Plakophilin 2"/>
    <property type="match status" value="1"/>
</dbReference>
<organism evidence="16 17">
    <name type="scientific">Chelydra serpentina</name>
    <name type="common">Snapping turtle</name>
    <name type="synonym">Testudo serpentina</name>
    <dbReference type="NCBI Taxonomy" id="8475"/>
    <lineage>
        <taxon>Eukaryota</taxon>
        <taxon>Metazoa</taxon>
        <taxon>Chordata</taxon>
        <taxon>Craniata</taxon>
        <taxon>Vertebrata</taxon>
        <taxon>Euteleostomi</taxon>
        <taxon>Archelosauria</taxon>
        <taxon>Testudinata</taxon>
        <taxon>Testudines</taxon>
        <taxon>Cryptodira</taxon>
        <taxon>Durocryptodira</taxon>
        <taxon>Americhelydia</taxon>
        <taxon>Chelydroidea</taxon>
        <taxon>Chelydridae</taxon>
        <taxon>Chelydra</taxon>
    </lineage>
</organism>
<dbReference type="InterPro" id="IPR011989">
    <property type="entry name" value="ARM-like"/>
</dbReference>
<dbReference type="GO" id="GO:0030057">
    <property type="term" value="C:desmosome"/>
    <property type="evidence" value="ECO:0007669"/>
    <property type="project" value="UniProtKB-ARBA"/>
</dbReference>
<accession>A0A8C3SD09</accession>
<evidence type="ECO:0000256" key="7">
    <source>
        <dbReference type="ARBA" id="ARBA00022553"/>
    </source>
</evidence>
<protein>
    <recommendedName>
        <fullName evidence="14">Plakophilin-2</fullName>
    </recommendedName>
</protein>
<keyword evidence="6" id="KW-0963">Cytoplasm</keyword>
<dbReference type="GO" id="GO:0098609">
    <property type="term" value="P:cell-cell adhesion"/>
    <property type="evidence" value="ECO:0007669"/>
    <property type="project" value="InterPro"/>
</dbReference>
<name>A0A8C3SD09_CHESE</name>
<keyword evidence="7" id="KW-0597">Phosphoprotein</keyword>
<evidence type="ECO:0000313" key="16">
    <source>
        <dbReference type="Ensembl" id="ENSCSRP00000013301.1"/>
    </source>
</evidence>
<dbReference type="InterPro" id="IPR028435">
    <property type="entry name" value="Plakophilin/d_Catenin"/>
</dbReference>
<dbReference type="GO" id="GO:0005634">
    <property type="term" value="C:nucleus"/>
    <property type="evidence" value="ECO:0007669"/>
    <property type="project" value="UniProtKB-SubCell"/>
</dbReference>
<dbReference type="Ensembl" id="ENSCSRT00000013843.1">
    <property type="protein sequence ID" value="ENSCSRP00000013301.1"/>
    <property type="gene ID" value="ENSCSRG00000010113.1"/>
</dbReference>
<evidence type="ECO:0000256" key="8">
    <source>
        <dbReference type="ARBA" id="ARBA00022737"/>
    </source>
</evidence>
<sequence length="838" mass="93314">MGTPGSAAAERSYIRTVLGHQTMQELDSSSLALPSEARLKLVGNRAGQEKSIRIQQQVQQTLARKSRGSMSNGSLHRATSVPEHVYNLDRVDNDFISRTPHEVSYYPSLQVSSPITYRNGWGNTATQYNSFKTVEEKYQRQPLKRLEVSPQKGPEKLAYVYNDFRYNRGNQVGFTPRHGDSRRSNVIVPPRYARSEIVGHGNHDFSIREHTYQTQFHRGPFNDTVFDSAPTSPTVSMYPQAGFSRSMTNILEKENYLTTGSAVGQIRSPIASQIGVQNRQTLSSWQQSTFRSAQPMRETPQPAAVTSATAEIGGKRMAVTAAVAAAAEKNVLLHTGKAGSSGSPLRSPEGEMTLELAVNTLDTEKTSSLPRILAAVNFIQHECFQKAEARRKVYLLGGIPKLLQLLKIQNEDVQRVACGALRNLVYEDNDNKLQVSEQNGIPVLLRVLRQTKDVETKKQITGLLWNLSSNDQLKPLLIRDTLEPLTETILIPYSGWPDRDYPKSTIVSDPDIFYNATGCLRNMSSAGPEGRKRMRECDGLIDSLVYYIQGTTADYKPDDKATENCVCILHNLSYQLESELPRSSAQNIYLQRKNTPINDKMVGCFGIRSRKAKVKQQDTLLPEEKSSPKGVESLWHSTLIRIYLSLIAKSTRNYTQEASLGALQNLTAGRGPMPFSAAHTVVQKANGLQTIRYMLHVNNPSIRKTAVSLLRNLSRNASLQSEIARNVLSDLVSILPDSAQESDVTNETTASVCYTLYNLTENSSQNAQLLLNTDGIPKIMNISMSDRNMLGKASKAASVLLYSLWSHTDLHSAYKKAQFKKIVFVNNRTTKAYNSLKD</sequence>
<keyword evidence="5" id="KW-0488">Methylation</keyword>
<dbReference type="GO" id="GO:0014704">
    <property type="term" value="C:intercalated disc"/>
    <property type="evidence" value="ECO:0007669"/>
    <property type="project" value="TreeGrafter"/>
</dbReference>
<dbReference type="AlphaFoldDB" id="A0A8C3SD09"/>
<dbReference type="GO" id="GO:0005886">
    <property type="term" value="C:plasma membrane"/>
    <property type="evidence" value="ECO:0007669"/>
    <property type="project" value="TreeGrafter"/>
</dbReference>
<keyword evidence="9" id="KW-0130">Cell adhesion</keyword>
<keyword evidence="8" id="KW-0677">Repeat</keyword>
<comment type="subcellular location">
    <subcellularLocation>
        <location evidence="2">Cell junction</location>
    </subcellularLocation>
    <subcellularLocation>
        <location evidence="3">Cytoplasm</location>
    </subcellularLocation>
    <subcellularLocation>
        <location evidence="1">Nucleus</location>
    </subcellularLocation>
</comment>
<evidence type="ECO:0000256" key="10">
    <source>
        <dbReference type="ARBA" id="ARBA00022949"/>
    </source>
</evidence>